<dbReference type="PANTHER" id="PTHR38465">
    <property type="entry name" value="HTH-TYPE TRANSCRIPTIONAL REGULATOR MJ1563-RELATED"/>
    <property type="match status" value="1"/>
</dbReference>
<gene>
    <name evidence="6" type="ORF">SAMN06265380_10285</name>
</gene>
<evidence type="ECO:0000256" key="2">
    <source>
        <dbReference type="ARBA" id="ARBA00023125"/>
    </source>
</evidence>
<evidence type="ECO:0000259" key="5">
    <source>
        <dbReference type="Pfam" id="PF12802"/>
    </source>
</evidence>
<dbReference type="RefSeq" id="WP_142635344.1">
    <property type="nucleotide sequence ID" value="NZ_FXTE01000002.1"/>
</dbReference>
<dbReference type="InterPro" id="IPR000835">
    <property type="entry name" value="HTH_MarR-typ"/>
</dbReference>
<dbReference type="PIRSF" id="PIRSF006707">
    <property type="entry name" value="MJ1563"/>
    <property type="match status" value="1"/>
</dbReference>
<evidence type="ECO:0000313" key="7">
    <source>
        <dbReference type="Proteomes" id="UP000319555"/>
    </source>
</evidence>
<organism evidence="6 7">
    <name type="scientific">Ruegeria faecimaris</name>
    <dbReference type="NCBI Taxonomy" id="686389"/>
    <lineage>
        <taxon>Bacteria</taxon>
        <taxon>Pseudomonadati</taxon>
        <taxon>Pseudomonadota</taxon>
        <taxon>Alphaproteobacteria</taxon>
        <taxon>Rhodobacterales</taxon>
        <taxon>Roseobacteraceae</taxon>
        <taxon>Ruegeria</taxon>
    </lineage>
</organism>
<sequence length="180" mass="20499">MHLTESMRDFILHWGEMGTKWGVNRSVAQIHALLHISPEPMTADEICETLGLARSNVSTGLKELQGWKLIKASRSLGDRRDHFHSIRDMFDLTKAVVEGRREREYAPTLAALRIVAQEAQNDGTSPKVRQRIDETLETMQMFDDWYVDVNRLPRRVQLAIVKLGGRIARLLPKGQGDKSP</sequence>
<name>A0A521C267_9RHOB</name>
<keyword evidence="3 4" id="KW-0804">Transcription</keyword>
<evidence type="ECO:0000313" key="6">
    <source>
        <dbReference type="EMBL" id="SMO53488.1"/>
    </source>
</evidence>
<dbReference type="InterPro" id="IPR036390">
    <property type="entry name" value="WH_DNA-bd_sf"/>
</dbReference>
<keyword evidence="2 4" id="KW-0238">DNA-binding</keyword>
<proteinExistence type="inferred from homology"/>
<evidence type="ECO:0000256" key="1">
    <source>
        <dbReference type="ARBA" id="ARBA00023015"/>
    </source>
</evidence>
<dbReference type="PANTHER" id="PTHR38465:SF1">
    <property type="entry name" value="HTH-TYPE TRANSCRIPTIONAL REGULATOR MJ1563-RELATED"/>
    <property type="match status" value="1"/>
</dbReference>
<dbReference type="SUPFAM" id="SSF46785">
    <property type="entry name" value="Winged helix' DNA-binding domain"/>
    <property type="match status" value="1"/>
</dbReference>
<dbReference type="GO" id="GO:0003700">
    <property type="term" value="F:DNA-binding transcription factor activity"/>
    <property type="evidence" value="ECO:0007669"/>
    <property type="project" value="InterPro"/>
</dbReference>
<evidence type="ECO:0000256" key="4">
    <source>
        <dbReference type="PIRNR" id="PIRNR006707"/>
    </source>
</evidence>
<dbReference type="Pfam" id="PF12802">
    <property type="entry name" value="MarR_2"/>
    <property type="match status" value="1"/>
</dbReference>
<protein>
    <recommendedName>
        <fullName evidence="4">HTH-type transcriptional regulator</fullName>
    </recommendedName>
</protein>
<keyword evidence="1 4" id="KW-0805">Transcription regulation</keyword>
<feature type="domain" description="HTH marR-type" evidence="5">
    <location>
        <begin position="22"/>
        <end position="80"/>
    </location>
</feature>
<evidence type="ECO:0000256" key="3">
    <source>
        <dbReference type="ARBA" id="ARBA00023163"/>
    </source>
</evidence>
<dbReference type="AlphaFoldDB" id="A0A521C267"/>
<dbReference type="Proteomes" id="UP000319555">
    <property type="component" value="Unassembled WGS sequence"/>
</dbReference>
<reference evidence="6 7" key="1">
    <citation type="submission" date="2017-05" db="EMBL/GenBank/DDBJ databases">
        <authorList>
            <person name="Varghese N."/>
            <person name="Submissions S."/>
        </authorList>
    </citation>
    <scope>NUCLEOTIDE SEQUENCE [LARGE SCALE GENOMIC DNA]</scope>
    <source>
        <strain evidence="6 7">DSM 28009</strain>
    </source>
</reference>
<keyword evidence="7" id="KW-1185">Reference proteome</keyword>
<comment type="similarity">
    <text evidence="4">Belongs to the GbsR family.</text>
</comment>
<dbReference type="GO" id="GO:0003677">
    <property type="term" value="F:DNA binding"/>
    <property type="evidence" value="ECO:0007669"/>
    <property type="project" value="UniProtKB-UniRule"/>
</dbReference>
<accession>A0A521C267</accession>
<dbReference type="InterPro" id="IPR036388">
    <property type="entry name" value="WH-like_DNA-bd_sf"/>
</dbReference>
<dbReference type="InterPro" id="IPR026282">
    <property type="entry name" value="MJ1563"/>
</dbReference>
<dbReference type="OrthoDB" id="9792628at2"/>
<dbReference type="EMBL" id="FXTE01000002">
    <property type="protein sequence ID" value="SMO53488.1"/>
    <property type="molecule type" value="Genomic_DNA"/>
</dbReference>
<dbReference type="Gene3D" id="1.10.10.10">
    <property type="entry name" value="Winged helix-like DNA-binding domain superfamily/Winged helix DNA-binding domain"/>
    <property type="match status" value="1"/>
</dbReference>
<dbReference type="InterPro" id="IPR052362">
    <property type="entry name" value="HTH-GbsR_regulator"/>
</dbReference>